<evidence type="ECO:0000313" key="2">
    <source>
        <dbReference type="EMBL" id="MBB2156036.1"/>
    </source>
</evidence>
<feature type="region of interest" description="Disordered" evidence="1">
    <location>
        <begin position="100"/>
        <end position="119"/>
    </location>
</feature>
<evidence type="ECO:0008006" key="4">
    <source>
        <dbReference type="Google" id="ProtNLM"/>
    </source>
</evidence>
<protein>
    <recommendedName>
        <fullName evidence="4">Lipoprotein</fullName>
    </recommendedName>
</protein>
<gene>
    <name evidence="2" type="ORF">HLH33_06895</name>
</gene>
<evidence type="ECO:0000313" key="3">
    <source>
        <dbReference type="Proteomes" id="UP000550787"/>
    </source>
</evidence>
<dbReference type="RefSeq" id="WP_043459112.1">
    <property type="nucleotide sequence ID" value="NZ_JABEQG010000009.1"/>
</dbReference>
<proteinExistence type="predicted"/>
<accession>A0A7W4FE01</accession>
<comment type="caution">
    <text evidence="2">The sequence shown here is derived from an EMBL/GenBank/DDBJ whole genome shotgun (WGS) entry which is preliminary data.</text>
</comment>
<sequence>MTICRNHVAFARIGCRARLALALALPALGGCTTMAPLQMTYHWRPLGTNQSNIEAQVERPQDLVHGRPLGDADAHEAAVAVQRWRDGKVMDLGNSGLAEMTLQSSGSGSGSGASAGAAP</sequence>
<dbReference type="PROSITE" id="PS51257">
    <property type="entry name" value="PROKAR_LIPOPROTEIN"/>
    <property type="match status" value="1"/>
</dbReference>
<dbReference type="Proteomes" id="UP000550787">
    <property type="component" value="Unassembled WGS sequence"/>
</dbReference>
<name>A0A7W4FE01_GLUDI</name>
<dbReference type="EMBL" id="JABEQG010000009">
    <property type="protein sequence ID" value="MBB2156036.1"/>
    <property type="molecule type" value="Genomic_DNA"/>
</dbReference>
<dbReference type="AlphaFoldDB" id="A0A7W4FE01"/>
<evidence type="ECO:0000256" key="1">
    <source>
        <dbReference type="SAM" id="MobiDB-lite"/>
    </source>
</evidence>
<organism evidence="2 3">
    <name type="scientific">Gluconacetobacter diazotrophicus</name>
    <name type="common">Acetobacter diazotrophicus</name>
    <dbReference type="NCBI Taxonomy" id="33996"/>
    <lineage>
        <taxon>Bacteria</taxon>
        <taxon>Pseudomonadati</taxon>
        <taxon>Pseudomonadota</taxon>
        <taxon>Alphaproteobacteria</taxon>
        <taxon>Acetobacterales</taxon>
        <taxon>Acetobacteraceae</taxon>
        <taxon>Gluconacetobacter</taxon>
    </lineage>
</organism>
<reference evidence="2 3" key="1">
    <citation type="submission" date="2020-04" db="EMBL/GenBank/DDBJ databases">
        <title>Description of novel Gluconacetobacter.</title>
        <authorList>
            <person name="Sombolestani A."/>
        </authorList>
    </citation>
    <scope>NUCLEOTIDE SEQUENCE [LARGE SCALE GENOMIC DNA]</scope>
    <source>
        <strain evidence="2 3">LMG 7603</strain>
    </source>
</reference>